<protein>
    <recommendedName>
        <fullName evidence="1">Probable 2-phosphosulfolactate phosphatase</fullName>
    </recommendedName>
</protein>
<dbReference type="Gene3D" id="3.90.1560.10">
    <property type="entry name" value="ComB-like"/>
    <property type="match status" value="1"/>
</dbReference>
<dbReference type="EMBL" id="SMNA01000005">
    <property type="protein sequence ID" value="TDE94319.1"/>
    <property type="molecule type" value="Genomic_DNA"/>
</dbReference>
<dbReference type="InterPro" id="IPR036702">
    <property type="entry name" value="ComB-like_sf"/>
</dbReference>
<dbReference type="InterPro" id="IPR005238">
    <property type="entry name" value="ComB-like"/>
</dbReference>
<comment type="caution">
    <text evidence="2">The sequence shown here is derived from an EMBL/GenBank/DDBJ whole genome shotgun (WGS) entry which is preliminary data.</text>
</comment>
<dbReference type="Pfam" id="PF04029">
    <property type="entry name" value="2-ph_phosp"/>
    <property type="match status" value="1"/>
</dbReference>
<dbReference type="Proteomes" id="UP000504882">
    <property type="component" value="Unassembled WGS sequence"/>
</dbReference>
<dbReference type="SUPFAM" id="SSF142823">
    <property type="entry name" value="ComB-like"/>
    <property type="match status" value="1"/>
</dbReference>
<organism evidence="2 3">
    <name type="scientific">Occultella glacieicola</name>
    <dbReference type="NCBI Taxonomy" id="2518684"/>
    <lineage>
        <taxon>Bacteria</taxon>
        <taxon>Bacillati</taxon>
        <taxon>Actinomycetota</taxon>
        <taxon>Actinomycetes</taxon>
        <taxon>Micrococcales</taxon>
        <taxon>Ruaniaceae</taxon>
        <taxon>Occultella</taxon>
    </lineage>
</organism>
<proteinExistence type="predicted"/>
<keyword evidence="3" id="KW-1185">Reference proteome</keyword>
<evidence type="ECO:0000313" key="2">
    <source>
        <dbReference type="EMBL" id="TDE94319.1"/>
    </source>
</evidence>
<evidence type="ECO:0000313" key="3">
    <source>
        <dbReference type="Proteomes" id="UP000504882"/>
    </source>
</evidence>
<accession>A0ABY2E3W2</accession>
<name>A0ABY2E3W2_9MICO</name>
<sequence>MDPAHTQAGARIRFEWGHAGAALIRPGGIAVVVDVLSFSTTVSVAADLGVEVLPYPWARGDAADHARRHGAALAVRRDEASPGQVSLAPGSLRRAGDVRKVVLPSPNGATISHRLQSAGARVVAGCLRNATTVGRWAAARDVDVLVIAAGERWPDDTLRPAVEDLWGAGAVVDAFATALPDGGAAARPDGTPGGCSPEARAARDAYLAARAASAAAGWEGLLADLASGRELTAAGHGEDVRIAAEVGAGESVPLLTGAIGDGHGFVGAQLP</sequence>
<gene>
    <name evidence="2" type="ORF">EXU48_11870</name>
</gene>
<reference evidence="2 3" key="1">
    <citation type="submission" date="2019-03" db="EMBL/GenBank/DDBJ databases">
        <title>Genomic features of bacteria from cold environments.</title>
        <authorList>
            <person name="Shen L."/>
        </authorList>
    </citation>
    <scope>NUCLEOTIDE SEQUENCE [LARGE SCALE GENOMIC DNA]</scope>
    <source>
        <strain evidence="3">T3246-1</strain>
    </source>
</reference>
<evidence type="ECO:0000256" key="1">
    <source>
        <dbReference type="ARBA" id="ARBA00021948"/>
    </source>
</evidence>